<dbReference type="Pfam" id="PF00263">
    <property type="entry name" value="Secretin"/>
    <property type="match status" value="1"/>
</dbReference>
<organism evidence="4 5">
    <name type="scientific">Flavivirga algicola</name>
    <dbReference type="NCBI Taxonomy" id="2729136"/>
    <lineage>
        <taxon>Bacteria</taxon>
        <taxon>Pseudomonadati</taxon>
        <taxon>Bacteroidota</taxon>
        <taxon>Flavobacteriia</taxon>
        <taxon>Flavobacteriales</taxon>
        <taxon>Flavobacteriaceae</taxon>
        <taxon>Flavivirga</taxon>
    </lineage>
</organism>
<evidence type="ECO:0000313" key="4">
    <source>
        <dbReference type="EMBL" id="NMH85970.1"/>
    </source>
</evidence>
<dbReference type="Gene3D" id="3.30.1370.130">
    <property type="match status" value="1"/>
</dbReference>
<feature type="domain" description="Type II/III secretion system secretin-like" evidence="3">
    <location>
        <begin position="478"/>
        <end position="644"/>
    </location>
</feature>
<evidence type="ECO:0000256" key="2">
    <source>
        <dbReference type="SAM" id="MobiDB-lite"/>
    </source>
</evidence>
<reference evidence="4 5" key="1">
    <citation type="submission" date="2020-04" db="EMBL/GenBank/DDBJ databases">
        <title>A Flavivirga sp. nov.</title>
        <authorList>
            <person name="Sun X."/>
        </authorList>
    </citation>
    <scope>NUCLEOTIDE SEQUENCE [LARGE SCALE GENOMIC DNA]</scope>
    <source>
        <strain evidence="4 5">Y03</strain>
    </source>
</reference>
<dbReference type="InterPro" id="IPR001775">
    <property type="entry name" value="GspD/PilQ"/>
</dbReference>
<accession>A0ABX1RSK2</accession>
<dbReference type="InterPro" id="IPR050810">
    <property type="entry name" value="Bact_Secretion_Sys_Channel"/>
</dbReference>
<dbReference type="PANTHER" id="PTHR30332:SF17">
    <property type="entry name" value="TYPE IV PILIATION SYSTEM PROTEIN DR_0774-RELATED"/>
    <property type="match status" value="1"/>
</dbReference>
<gene>
    <name evidence="4" type="ORF">HHX25_00495</name>
</gene>
<protein>
    <submittedName>
        <fullName evidence="4">Type II and III secretion system protein</fullName>
    </submittedName>
</protein>
<feature type="region of interest" description="Disordered" evidence="2">
    <location>
        <begin position="219"/>
        <end position="248"/>
    </location>
</feature>
<evidence type="ECO:0000313" key="5">
    <source>
        <dbReference type="Proteomes" id="UP000746690"/>
    </source>
</evidence>
<dbReference type="PANTHER" id="PTHR30332">
    <property type="entry name" value="PROBABLE GENERAL SECRETION PATHWAY PROTEIN D"/>
    <property type="match status" value="1"/>
</dbReference>
<dbReference type="EMBL" id="JABBHF010000001">
    <property type="protein sequence ID" value="NMH85970.1"/>
    <property type="molecule type" value="Genomic_DNA"/>
</dbReference>
<comment type="similarity">
    <text evidence="1">Belongs to the bacterial secretin family.</text>
</comment>
<evidence type="ECO:0000256" key="1">
    <source>
        <dbReference type="RuleBase" id="RU004003"/>
    </source>
</evidence>
<dbReference type="PRINTS" id="PR00811">
    <property type="entry name" value="BCTERIALGSPD"/>
</dbReference>
<sequence>MPYRTIIVFISCIVFNIGFSQTHIKTFTEKLDELSKTKKGLQDNVRIDLSGLTLYDFINTLAEEHQLNVSVDSNLNQLVTSNFYDVNIKDVFLFLIKKHQLEVDVANNILIFNKKPEAVVVKKIAPLKKIDISYNQQNKFLSVRLKNDSLPRVAQAITDASKKNVVLAPNIKDQKVSAYILNRPIDEVLKMMAKSNSLILTKDENENYFLEKDIVEPELPKKTTTSRSNRSRSRASQSKNNRTTNQNATGDFEIKINAQGFLDIKAFEADASSIIKEAAEKLNINFFMYNTPESVITTLVANGITFDNLLDHLFKGENYTYKKSGNLYLIGEHTTEGLRKTELVQLENRTIETVLSTLPAAVTETLEIKEFVELNGFVVTGSKNHIQGFKDYIYEIDRVVPVIQIEVIIAQYQKSYEIQTGMQAGLSDEPRTTSGVLFPTSDVNLNATSVNGLIDAFNGLGIVNLGKVSEKFYLNLKALENNSLIKLSSTPKLVTLNGHEATSSIGETNYYFEQNNRLINSGVNNNILQSGTWKSTEANLSINIKPFVSKDENVTLTISVEKSSFLGRAGENAPPGKSTQKFESMISVKNNEMILLGGLDELENENSGTGTPLLSRVPVIKWLFSGRKKRKEKSKLHIFIKPTVTY</sequence>
<dbReference type="InterPro" id="IPR004846">
    <property type="entry name" value="T2SS/T3SS_dom"/>
</dbReference>
<comment type="caution">
    <text evidence="4">The sequence shown here is derived from an EMBL/GenBank/DDBJ whole genome shotgun (WGS) entry which is preliminary data.</text>
</comment>
<feature type="compositionally biased region" description="Low complexity" evidence="2">
    <location>
        <begin position="222"/>
        <end position="242"/>
    </location>
</feature>
<evidence type="ECO:0000259" key="3">
    <source>
        <dbReference type="Pfam" id="PF00263"/>
    </source>
</evidence>
<name>A0ABX1RSK2_9FLAO</name>
<dbReference type="Proteomes" id="UP000746690">
    <property type="component" value="Unassembled WGS sequence"/>
</dbReference>
<keyword evidence="5" id="KW-1185">Reference proteome</keyword>
<dbReference type="RefSeq" id="WP_169668975.1">
    <property type="nucleotide sequence ID" value="NZ_JABBHF010000001.1"/>
</dbReference>
<proteinExistence type="inferred from homology"/>